<reference evidence="2" key="1">
    <citation type="journal article" date="2020" name="Stud. Mycol.">
        <title>101 Dothideomycetes genomes: a test case for predicting lifestyles and emergence of pathogens.</title>
        <authorList>
            <person name="Haridas S."/>
            <person name="Albert R."/>
            <person name="Binder M."/>
            <person name="Bloem J."/>
            <person name="Labutti K."/>
            <person name="Salamov A."/>
            <person name="Andreopoulos B."/>
            <person name="Baker S."/>
            <person name="Barry K."/>
            <person name="Bills G."/>
            <person name="Bluhm B."/>
            <person name="Cannon C."/>
            <person name="Castanera R."/>
            <person name="Culley D."/>
            <person name="Daum C."/>
            <person name="Ezra D."/>
            <person name="Gonzalez J."/>
            <person name="Henrissat B."/>
            <person name="Kuo A."/>
            <person name="Liang C."/>
            <person name="Lipzen A."/>
            <person name="Lutzoni F."/>
            <person name="Magnuson J."/>
            <person name="Mondo S."/>
            <person name="Nolan M."/>
            <person name="Ohm R."/>
            <person name="Pangilinan J."/>
            <person name="Park H.-J."/>
            <person name="Ramirez L."/>
            <person name="Alfaro M."/>
            <person name="Sun H."/>
            <person name="Tritt A."/>
            <person name="Yoshinaga Y."/>
            <person name="Zwiers L.-H."/>
            <person name="Turgeon B."/>
            <person name="Goodwin S."/>
            <person name="Spatafora J."/>
            <person name="Crous P."/>
            <person name="Grigoriev I."/>
        </authorList>
    </citation>
    <scope>NUCLEOTIDE SEQUENCE</scope>
    <source>
        <strain evidence="2">SCOH1-5</strain>
    </source>
</reference>
<keyword evidence="3" id="KW-1185">Reference proteome</keyword>
<dbReference type="EMBL" id="ML992668">
    <property type="protein sequence ID" value="KAF2214529.1"/>
    <property type="molecule type" value="Genomic_DNA"/>
</dbReference>
<feature type="region of interest" description="Disordered" evidence="1">
    <location>
        <begin position="421"/>
        <end position="484"/>
    </location>
</feature>
<feature type="compositionally biased region" description="Polar residues" evidence="1">
    <location>
        <begin position="431"/>
        <end position="454"/>
    </location>
</feature>
<feature type="region of interest" description="Disordered" evidence="1">
    <location>
        <begin position="160"/>
        <end position="282"/>
    </location>
</feature>
<gene>
    <name evidence="2" type="ORF">CERZMDRAFT_95792</name>
</gene>
<accession>A0A6A6FM56</accession>
<proteinExistence type="predicted"/>
<evidence type="ECO:0000313" key="3">
    <source>
        <dbReference type="Proteomes" id="UP000799539"/>
    </source>
</evidence>
<feature type="compositionally biased region" description="Basic and acidic residues" evidence="1">
    <location>
        <begin position="232"/>
        <end position="242"/>
    </location>
</feature>
<name>A0A6A6FM56_9PEZI</name>
<sequence>MVKDAYDSLHQALEAKCRALQMKHLEANQITQEEQKSLRRSLESLREQWEEAIKSSTTRATAIWTAAEESQQECARLTECNDTLSATNKELSARVTSMEDGLTAMAMAVADLSEQVSKHDVNGLREQLEAVESNVQKTLLQQNNILMDMKHQAEGAHCLTDDTTQLRNPGKLSFVLPSRRPTPSTNKKLPALPLESQQAEPDDDHAAMEIDQLAPHRSQSSVTFRALSPGSDDSRQAFDSPRKSTAASAKRTAYQRHSSSFEEALNFPHKRSGSLQRKPAERNLRKASAECFTASAVPPPKPSSLQITFAATDAYGNDYAMSSDASSEIVVARTRPAPVNMISELSPASKGISQKIAEGQSALDSLKSLAATLSPIKQPSAWPQQPVATVSPAARVGNAFTPRAQQHIEQSPEPILAAADSTLPGLLGGSQPLTATSRSPVQASQALSSKQSTHVLPASATHQRRSLRESKKKGPPEDFVDIRTYKNDKRLGLVPKREGQE</sequence>
<dbReference type="OrthoDB" id="3644957at2759"/>
<evidence type="ECO:0000313" key="2">
    <source>
        <dbReference type="EMBL" id="KAF2214529.1"/>
    </source>
</evidence>
<dbReference type="Proteomes" id="UP000799539">
    <property type="component" value="Unassembled WGS sequence"/>
</dbReference>
<organism evidence="2 3">
    <name type="scientific">Cercospora zeae-maydis SCOH1-5</name>
    <dbReference type="NCBI Taxonomy" id="717836"/>
    <lineage>
        <taxon>Eukaryota</taxon>
        <taxon>Fungi</taxon>
        <taxon>Dikarya</taxon>
        <taxon>Ascomycota</taxon>
        <taxon>Pezizomycotina</taxon>
        <taxon>Dothideomycetes</taxon>
        <taxon>Dothideomycetidae</taxon>
        <taxon>Mycosphaerellales</taxon>
        <taxon>Mycosphaerellaceae</taxon>
        <taxon>Cercospora</taxon>
    </lineage>
</organism>
<feature type="compositionally biased region" description="Basic and acidic residues" evidence="1">
    <location>
        <begin position="466"/>
        <end position="484"/>
    </location>
</feature>
<evidence type="ECO:0000256" key="1">
    <source>
        <dbReference type="SAM" id="MobiDB-lite"/>
    </source>
</evidence>
<protein>
    <submittedName>
        <fullName evidence="2">Uncharacterized protein</fullName>
    </submittedName>
</protein>
<dbReference type="AlphaFoldDB" id="A0A6A6FM56"/>